<evidence type="ECO:0000313" key="1">
    <source>
        <dbReference type="EMBL" id="SFR87142.1"/>
    </source>
</evidence>
<dbReference type="RefSeq" id="WP_093312729.1">
    <property type="nucleotide sequence ID" value="NZ_FOZG01000001.1"/>
</dbReference>
<keyword evidence="2" id="KW-1185">Reference proteome</keyword>
<dbReference type="AlphaFoldDB" id="A0A1I6K7E8"/>
<sequence length="64" mass="7263">MTLLQEIERHLKRSGTAPSVFGRHAMNDPSFVRDLRNGREPGELTIARVREHIRAATPRATDAR</sequence>
<dbReference type="STRING" id="1166337.SAMN05192580_1409"/>
<accession>A0A1I6K7E8</accession>
<organism evidence="1 2">
    <name type="scientific">Sphingomonas jatrophae</name>
    <dbReference type="NCBI Taxonomy" id="1166337"/>
    <lineage>
        <taxon>Bacteria</taxon>
        <taxon>Pseudomonadati</taxon>
        <taxon>Pseudomonadota</taxon>
        <taxon>Alphaproteobacteria</taxon>
        <taxon>Sphingomonadales</taxon>
        <taxon>Sphingomonadaceae</taxon>
        <taxon>Sphingomonas</taxon>
    </lineage>
</organism>
<gene>
    <name evidence="1" type="ORF">SAMN05192580_1409</name>
</gene>
<name>A0A1I6K7E8_9SPHN</name>
<evidence type="ECO:0000313" key="2">
    <source>
        <dbReference type="Proteomes" id="UP000198824"/>
    </source>
</evidence>
<protein>
    <submittedName>
        <fullName evidence="1">Uncharacterized protein</fullName>
    </submittedName>
</protein>
<proteinExistence type="predicted"/>
<dbReference type="Proteomes" id="UP000198824">
    <property type="component" value="Unassembled WGS sequence"/>
</dbReference>
<dbReference type="EMBL" id="FOZG01000001">
    <property type="protein sequence ID" value="SFR87142.1"/>
    <property type="molecule type" value="Genomic_DNA"/>
</dbReference>
<reference evidence="1 2" key="1">
    <citation type="submission" date="2016-10" db="EMBL/GenBank/DDBJ databases">
        <authorList>
            <person name="de Groot N.N."/>
        </authorList>
    </citation>
    <scope>NUCLEOTIDE SEQUENCE [LARGE SCALE GENOMIC DNA]</scope>
    <source>
        <strain evidence="1 2">S5-249</strain>
    </source>
</reference>
<dbReference type="OrthoDB" id="7376075at2"/>